<comment type="caution">
    <text evidence="8">The sequence shown here is derived from an EMBL/GenBank/DDBJ whole genome shotgun (WGS) entry which is preliminary data.</text>
</comment>
<reference evidence="9" key="1">
    <citation type="journal article" date="2019" name="Int. J. Syst. Evol. Microbiol.">
        <title>The Global Catalogue of Microorganisms (GCM) 10K type strain sequencing project: providing services to taxonomists for standard genome sequencing and annotation.</title>
        <authorList>
            <consortium name="The Broad Institute Genomics Platform"/>
            <consortium name="The Broad Institute Genome Sequencing Center for Infectious Disease"/>
            <person name="Wu L."/>
            <person name="Ma J."/>
        </authorList>
    </citation>
    <scope>NUCLEOTIDE SEQUENCE [LARGE SCALE GENOMIC DNA]</scope>
    <source>
        <strain evidence="9">CGMCC 1.16275</strain>
    </source>
</reference>
<evidence type="ECO:0000256" key="6">
    <source>
        <dbReference type="SAM" id="MobiDB-lite"/>
    </source>
</evidence>
<feature type="transmembrane region" description="Helical" evidence="7">
    <location>
        <begin position="223"/>
        <end position="253"/>
    </location>
</feature>
<evidence type="ECO:0000256" key="5">
    <source>
        <dbReference type="ARBA" id="ARBA00023136"/>
    </source>
</evidence>
<feature type="transmembrane region" description="Helical" evidence="7">
    <location>
        <begin position="80"/>
        <end position="107"/>
    </location>
</feature>
<dbReference type="Gene3D" id="1.20.1740.10">
    <property type="entry name" value="Amino acid/polyamine transporter I"/>
    <property type="match status" value="1"/>
</dbReference>
<comment type="subcellular location">
    <subcellularLocation>
        <location evidence="1">Cell membrane</location>
        <topology evidence="1">Multi-pass membrane protein</topology>
    </subcellularLocation>
</comment>
<evidence type="ECO:0000256" key="3">
    <source>
        <dbReference type="ARBA" id="ARBA00022692"/>
    </source>
</evidence>
<feature type="compositionally biased region" description="Basic and acidic residues" evidence="6">
    <location>
        <begin position="456"/>
        <end position="466"/>
    </location>
</feature>
<dbReference type="PANTHER" id="PTHR42770">
    <property type="entry name" value="AMINO ACID TRANSPORTER-RELATED"/>
    <property type="match status" value="1"/>
</dbReference>
<feature type="transmembrane region" description="Helical" evidence="7">
    <location>
        <begin position="353"/>
        <end position="372"/>
    </location>
</feature>
<keyword evidence="5 7" id="KW-0472">Membrane</keyword>
<feature type="transmembrane region" description="Helical" evidence="7">
    <location>
        <begin position="41"/>
        <end position="60"/>
    </location>
</feature>
<keyword evidence="9" id="KW-1185">Reference proteome</keyword>
<feature type="region of interest" description="Disordered" evidence="6">
    <location>
        <begin position="449"/>
        <end position="474"/>
    </location>
</feature>
<feature type="transmembrane region" description="Helical" evidence="7">
    <location>
        <begin position="384"/>
        <end position="405"/>
    </location>
</feature>
<feature type="transmembrane region" description="Helical" evidence="7">
    <location>
        <begin position="113"/>
        <end position="137"/>
    </location>
</feature>
<evidence type="ECO:0000313" key="8">
    <source>
        <dbReference type="EMBL" id="MFD1611873.1"/>
    </source>
</evidence>
<dbReference type="InterPro" id="IPR002293">
    <property type="entry name" value="AA/rel_permease1"/>
</dbReference>
<keyword evidence="4 7" id="KW-1133">Transmembrane helix</keyword>
<keyword evidence="2" id="KW-1003">Cell membrane</keyword>
<evidence type="ECO:0000313" key="9">
    <source>
        <dbReference type="Proteomes" id="UP001597115"/>
    </source>
</evidence>
<feature type="transmembrane region" description="Helical" evidence="7">
    <location>
        <begin position="273"/>
        <end position="298"/>
    </location>
</feature>
<dbReference type="InterPro" id="IPR050367">
    <property type="entry name" value="APC_superfamily"/>
</dbReference>
<organism evidence="8 9">
    <name type="scientific">Sphingomonas tabacisoli</name>
    <dbReference type="NCBI Taxonomy" id="2249466"/>
    <lineage>
        <taxon>Bacteria</taxon>
        <taxon>Pseudomonadati</taxon>
        <taxon>Pseudomonadota</taxon>
        <taxon>Alphaproteobacteria</taxon>
        <taxon>Sphingomonadales</taxon>
        <taxon>Sphingomonadaceae</taxon>
        <taxon>Sphingomonas</taxon>
    </lineage>
</organism>
<sequence>MSFKRSLGVPGVLFLTLSATTPASSVFVIVPEMLHEAGSGALVAMLLAAIVCVATAYVYAELSSAFPVAGGEYVMVGRTLGPLAGFVMLAVNLVNNLLFPAVIGLGLSDVLSGILPGLPVIPTAVAMVAVSTLAGVLHIRLNAWITGVFLVIELLALATIVMLGVAEPVRSLFTAPLTAVGAGLAPASPVSIGLATTAAIFALNGYGLAVYFGEEMHEASARIARVVLVAAALTIIVEVIPLAAAIAGAPYLHRLFTEADPFGWFARTRGGDWVADALAVAVALAILNAAIAGILAYARFFYSTGRDAIWGKALDPWVTNIHPRLGSPWIATLAVGAVSCAACFVPLRLLLVLSGAGIAVTYLGIALAAMVGRRTGATAHADYCMPWFPIAPLVTIAALLLVFWASWLDTDTGRPGLIATAAQMALAAVYYLLVLRRRGEWVIFGGEAASAGQPRGRAEQGDESGRGAELQPSP</sequence>
<dbReference type="PIRSF" id="PIRSF006060">
    <property type="entry name" value="AA_transporter"/>
    <property type="match status" value="1"/>
</dbReference>
<dbReference type="Proteomes" id="UP001597115">
    <property type="component" value="Unassembled WGS sequence"/>
</dbReference>
<feature type="transmembrane region" description="Helical" evidence="7">
    <location>
        <begin position="417"/>
        <end position="435"/>
    </location>
</feature>
<name>A0ABW4I1U8_9SPHN</name>
<dbReference type="EMBL" id="JBHUDY010000001">
    <property type="protein sequence ID" value="MFD1611873.1"/>
    <property type="molecule type" value="Genomic_DNA"/>
</dbReference>
<evidence type="ECO:0000256" key="7">
    <source>
        <dbReference type="SAM" id="Phobius"/>
    </source>
</evidence>
<feature type="transmembrane region" description="Helical" evidence="7">
    <location>
        <begin position="186"/>
        <end position="211"/>
    </location>
</feature>
<proteinExistence type="predicted"/>
<evidence type="ECO:0000256" key="1">
    <source>
        <dbReference type="ARBA" id="ARBA00004651"/>
    </source>
</evidence>
<feature type="transmembrane region" description="Helical" evidence="7">
    <location>
        <begin position="329"/>
        <end position="347"/>
    </location>
</feature>
<evidence type="ECO:0000256" key="2">
    <source>
        <dbReference type="ARBA" id="ARBA00022475"/>
    </source>
</evidence>
<feature type="transmembrane region" description="Helical" evidence="7">
    <location>
        <begin position="144"/>
        <end position="166"/>
    </location>
</feature>
<dbReference type="PANTHER" id="PTHR42770:SF7">
    <property type="entry name" value="MEMBRANE PROTEIN"/>
    <property type="match status" value="1"/>
</dbReference>
<protein>
    <submittedName>
        <fullName evidence="8">APC family permease</fullName>
    </submittedName>
</protein>
<evidence type="ECO:0000256" key="4">
    <source>
        <dbReference type="ARBA" id="ARBA00022989"/>
    </source>
</evidence>
<dbReference type="RefSeq" id="WP_380888448.1">
    <property type="nucleotide sequence ID" value="NZ_JBHUDY010000001.1"/>
</dbReference>
<dbReference type="Pfam" id="PF13520">
    <property type="entry name" value="AA_permease_2"/>
    <property type="match status" value="1"/>
</dbReference>
<keyword evidence="3 7" id="KW-0812">Transmembrane</keyword>
<gene>
    <name evidence="8" type="ORF">ACFSCW_08675</name>
</gene>
<accession>A0ABW4I1U8</accession>